<keyword evidence="3" id="KW-0614">Plasmid</keyword>
<protein>
    <submittedName>
        <fullName evidence="3">Response regulator</fullName>
    </submittedName>
</protein>
<proteinExistence type="predicted"/>
<accession>A0A3G2UMV9</accession>
<dbReference type="InterPro" id="IPR011006">
    <property type="entry name" value="CheY-like_superfamily"/>
</dbReference>
<evidence type="ECO:0000256" key="1">
    <source>
        <dbReference type="PROSITE-ProRule" id="PRU00169"/>
    </source>
</evidence>
<sequence>MLKLTNPGFSIDHNSTRPLPGYLDQSIAQDEHFACPRGAQSQTARCCAGRWNGCVNAWCDMTTRDGISGLRVLVVEDDYWVAATLVEIISDAGAEVVGPVDCVRDALSALDSSPHVASLDVQLGSETSFPIADELNRRGVPFIFATGAASMIPAVHASRPTCHKPTSRELLIGALCRALDAAC</sequence>
<evidence type="ECO:0000313" key="4">
    <source>
        <dbReference type="Proteomes" id="UP000280708"/>
    </source>
</evidence>
<dbReference type="AlphaFoldDB" id="A0A3G2UMV9"/>
<dbReference type="EMBL" id="CP033227">
    <property type="protein sequence ID" value="AYO75884.1"/>
    <property type="molecule type" value="Genomic_DNA"/>
</dbReference>
<geneLocation type="plasmid" evidence="4">
    <name>pf1</name>
</geneLocation>
<dbReference type="Proteomes" id="UP000280708">
    <property type="component" value="Plasmid pF1"/>
</dbReference>
<dbReference type="PROSITE" id="PS50110">
    <property type="entry name" value="RESPONSE_REGULATORY"/>
    <property type="match status" value="1"/>
</dbReference>
<dbReference type="GO" id="GO:0000160">
    <property type="term" value="P:phosphorelay signal transduction system"/>
    <property type="evidence" value="ECO:0007669"/>
    <property type="project" value="InterPro"/>
</dbReference>
<dbReference type="SMART" id="SM00448">
    <property type="entry name" value="REC"/>
    <property type="match status" value="1"/>
</dbReference>
<feature type="domain" description="Response regulatory" evidence="2">
    <location>
        <begin position="71"/>
        <end position="179"/>
    </location>
</feature>
<dbReference type="InterPro" id="IPR001789">
    <property type="entry name" value="Sig_transdc_resp-reg_receiver"/>
</dbReference>
<keyword evidence="1" id="KW-0597">Phosphoprotein</keyword>
<reference evidence="3 4" key="1">
    <citation type="submission" date="2018-10" db="EMBL/GenBank/DDBJ databases">
        <title>Characterization and genome analysis of a novel bacterium Sphingobium yanoikuyae SJTF8 capable of degrading PAHs.</title>
        <authorList>
            <person name="Yin C."/>
            <person name="Xiong W."/>
            <person name="Liang R."/>
        </authorList>
    </citation>
    <scope>NUCLEOTIDE SEQUENCE [LARGE SCALE GENOMIC DNA]</scope>
    <source>
        <strain evidence="3 4">SJTF8</strain>
        <plasmid evidence="4">pf1</plasmid>
    </source>
</reference>
<dbReference type="SUPFAM" id="SSF52172">
    <property type="entry name" value="CheY-like"/>
    <property type="match status" value="1"/>
</dbReference>
<name>A0A3G2UMV9_SPHYA</name>
<dbReference type="Gene3D" id="3.40.50.2300">
    <property type="match status" value="1"/>
</dbReference>
<evidence type="ECO:0000313" key="3">
    <source>
        <dbReference type="EMBL" id="AYO75884.1"/>
    </source>
</evidence>
<feature type="modified residue" description="4-aspartylphosphate" evidence="1">
    <location>
        <position position="120"/>
    </location>
</feature>
<gene>
    <name evidence="3" type="ORF">EBF16_00840</name>
</gene>
<organism evidence="3 4">
    <name type="scientific">Sphingobium yanoikuyae</name>
    <name type="common">Sphingomonas yanoikuyae</name>
    <dbReference type="NCBI Taxonomy" id="13690"/>
    <lineage>
        <taxon>Bacteria</taxon>
        <taxon>Pseudomonadati</taxon>
        <taxon>Pseudomonadota</taxon>
        <taxon>Alphaproteobacteria</taxon>
        <taxon>Sphingomonadales</taxon>
        <taxon>Sphingomonadaceae</taxon>
        <taxon>Sphingobium</taxon>
    </lineage>
</organism>
<evidence type="ECO:0000259" key="2">
    <source>
        <dbReference type="PROSITE" id="PS50110"/>
    </source>
</evidence>